<proteinExistence type="predicted"/>
<dbReference type="GeneID" id="66618969"/>
<dbReference type="Pfam" id="PF13490">
    <property type="entry name" value="zf-HC2"/>
    <property type="match status" value="1"/>
</dbReference>
<dbReference type="Proteomes" id="UP001148834">
    <property type="component" value="Unassembled WGS sequence"/>
</dbReference>
<dbReference type="EMBL" id="CP071491">
    <property type="protein sequence ID" value="QSX17381.1"/>
    <property type="molecule type" value="Genomic_DNA"/>
</dbReference>
<dbReference type="InterPro" id="IPR027383">
    <property type="entry name" value="Znf_put"/>
</dbReference>
<protein>
    <submittedName>
        <fullName evidence="2">Zf-HC2 domain-containing protein</fullName>
    </submittedName>
</protein>
<reference evidence="4" key="2">
    <citation type="submission" date="2021-03" db="EMBL/GenBank/DDBJ databases">
        <title>Characterization of a novel Integrative Conjugative Element in Glaesserella parasuis.</title>
        <authorList>
            <person name="Hu G."/>
            <person name="Sun H."/>
        </authorList>
    </citation>
    <scope>NUCLEOTIDE SEQUENCE</scope>
    <source>
        <strain evidence="4">GHP1807</strain>
    </source>
</reference>
<dbReference type="EMBL" id="CP041334">
    <property type="protein sequence ID" value="QKY73233.1"/>
    <property type="molecule type" value="Genomic_DNA"/>
</dbReference>
<sequence length="61" mass="7231">MKCQEVTKLVSEAQERPLLLKEKIGVRIHLLYCPHCRKFEKHCQQMSQLMKKFADDQNNAD</sequence>
<dbReference type="KEGG" id="hpas:JL26_03155"/>
<evidence type="ECO:0000259" key="1">
    <source>
        <dbReference type="Pfam" id="PF13490"/>
    </source>
</evidence>
<dbReference type="Proteomes" id="UP000662736">
    <property type="component" value="Chromosome"/>
</dbReference>
<reference evidence="2" key="3">
    <citation type="submission" date="2022-09" db="EMBL/GenBank/DDBJ databases">
        <title>Molecular characterization of Glaesserella parasuis strains circulating in commercial swine farms using whole-genome sequencing.</title>
        <authorList>
            <person name="Mugabi R."/>
            <person name="Clavijo M."/>
            <person name="Li G."/>
        </authorList>
    </citation>
    <scope>NUCLEOTIDE SEQUENCE</scope>
    <source>
        <strain evidence="2">0435-53</strain>
    </source>
</reference>
<name>A0A084EQK2_GLAPU</name>
<reference evidence="3 6" key="1">
    <citation type="submission" date="2019-06" db="EMBL/GenBank/DDBJ databases">
        <title>Complete genome sequence of Haemophilus parasuis HPS412.</title>
        <authorList>
            <person name="Yang S."/>
            <person name="Huang C."/>
        </authorList>
    </citation>
    <scope>NUCLEOTIDE SEQUENCE [LARGE SCALE GENOMIC DNA]</scope>
    <source>
        <strain evidence="3 6">HPS412</strain>
    </source>
</reference>
<dbReference type="EMBL" id="JAODIR010000116">
    <property type="protein sequence ID" value="MDD2169215.1"/>
    <property type="molecule type" value="Genomic_DNA"/>
</dbReference>
<dbReference type="OrthoDB" id="8374021at2"/>
<evidence type="ECO:0000313" key="2">
    <source>
        <dbReference type="EMBL" id="MDD2169215.1"/>
    </source>
</evidence>
<dbReference type="AlphaFoldDB" id="A0A084EQK2"/>
<dbReference type="RefSeq" id="WP_005713975.1">
    <property type="nucleotide sequence ID" value="NZ_CBCRUP010000062.1"/>
</dbReference>
<evidence type="ECO:0000313" key="4">
    <source>
        <dbReference type="EMBL" id="QSX17381.1"/>
    </source>
</evidence>
<evidence type="ECO:0000313" key="3">
    <source>
        <dbReference type="EMBL" id="QKY73233.1"/>
    </source>
</evidence>
<feature type="domain" description="Putative zinc-finger" evidence="1">
    <location>
        <begin position="3"/>
        <end position="37"/>
    </location>
</feature>
<dbReference type="OMA" id="MHLAICP"/>
<evidence type="ECO:0000313" key="7">
    <source>
        <dbReference type="Proteomes" id="UP001148834"/>
    </source>
</evidence>
<evidence type="ECO:0000313" key="6">
    <source>
        <dbReference type="Proteomes" id="UP000509790"/>
    </source>
</evidence>
<dbReference type="EMBL" id="CP121769">
    <property type="protein sequence ID" value="WGE10440.1"/>
    <property type="molecule type" value="Genomic_DNA"/>
</dbReference>
<gene>
    <name evidence="3" type="ORF">FLK62_08270</name>
    <name evidence="4" type="ORF">J1G54_02150</name>
    <name evidence="2" type="ORF">N5925_11695</name>
    <name evidence="5" type="ORF">QBL01_02170</name>
</gene>
<evidence type="ECO:0000313" key="5">
    <source>
        <dbReference type="EMBL" id="WGE10440.1"/>
    </source>
</evidence>
<dbReference type="KEGG" id="hpak:JT17_00910"/>
<accession>A0A084EQK2</accession>
<dbReference type="Proteomes" id="UP001222296">
    <property type="component" value="Chromosome"/>
</dbReference>
<reference evidence="5" key="4">
    <citation type="submission" date="2023-04" db="EMBL/GenBank/DDBJ databases">
        <title>Molecular characterization of the Integrative and Conjugative elements harboring multidrug-resistance gene from Glaesserella (Haemophilus) parasuis.</title>
        <authorList>
            <person name="Che Y."/>
            <person name="Zhou L."/>
        </authorList>
    </citation>
    <scope>NUCLEOTIDE SEQUENCE</scope>
    <source>
        <strain evidence="5">Z44</strain>
    </source>
</reference>
<organism evidence="2 7">
    <name type="scientific">Glaesserella parasuis</name>
    <name type="common">Haemophilus parasuis</name>
    <dbReference type="NCBI Taxonomy" id="738"/>
    <lineage>
        <taxon>Bacteria</taxon>
        <taxon>Pseudomonadati</taxon>
        <taxon>Pseudomonadota</taxon>
        <taxon>Gammaproteobacteria</taxon>
        <taxon>Pasteurellales</taxon>
        <taxon>Pasteurellaceae</taxon>
        <taxon>Glaesserella</taxon>
    </lineage>
</organism>
<dbReference type="Proteomes" id="UP000509790">
    <property type="component" value="Chromosome"/>
</dbReference>